<evidence type="ECO:0000256" key="1">
    <source>
        <dbReference type="SAM" id="SignalP"/>
    </source>
</evidence>
<comment type="caution">
    <text evidence="2">The sequence shown here is derived from an EMBL/GenBank/DDBJ whole genome shotgun (WGS) entry which is preliminary data.</text>
</comment>
<organism evidence="2 3">
    <name type="scientific">Chaetoceros tenuissimus</name>
    <dbReference type="NCBI Taxonomy" id="426638"/>
    <lineage>
        <taxon>Eukaryota</taxon>
        <taxon>Sar</taxon>
        <taxon>Stramenopiles</taxon>
        <taxon>Ochrophyta</taxon>
        <taxon>Bacillariophyta</taxon>
        <taxon>Coscinodiscophyceae</taxon>
        <taxon>Chaetocerotophycidae</taxon>
        <taxon>Chaetocerotales</taxon>
        <taxon>Chaetocerotaceae</taxon>
        <taxon>Chaetoceros</taxon>
    </lineage>
</organism>
<gene>
    <name evidence="2" type="ORF">CTEN210_12863</name>
</gene>
<keyword evidence="1" id="KW-0732">Signal</keyword>
<dbReference type="Gene3D" id="3.40.50.300">
    <property type="entry name" value="P-loop containing nucleotide triphosphate hydrolases"/>
    <property type="match status" value="1"/>
</dbReference>
<evidence type="ECO:0008006" key="4">
    <source>
        <dbReference type="Google" id="ProtNLM"/>
    </source>
</evidence>
<dbReference type="SUPFAM" id="SSF52540">
    <property type="entry name" value="P-loop containing nucleoside triphosphate hydrolases"/>
    <property type="match status" value="1"/>
</dbReference>
<keyword evidence="3" id="KW-1185">Reference proteome</keyword>
<dbReference type="Proteomes" id="UP001054902">
    <property type="component" value="Unassembled WGS sequence"/>
</dbReference>
<reference evidence="2 3" key="1">
    <citation type="journal article" date="2021" name="Sci. Rep.">
        <title>The genome of the diatom Chaetoceros tenuissimus carries an ancient integrated fragment of an extant virus.</title>
        <authorList>
            <person name="Hongo Y."/>
            <person name="Kimura K."/>
            <person name="Takaki Y."/>
            <person name="Yoshida Y."/>
            <person name="Baba S."/>
            <person name="Kobayashi G."/>
            <person name="Nagasaki K."/>
            <person name="Hano T."/>
            <person name="Tomaru Y."/>
        </authorList>
    </citation>
    <scope>NUCLEOTIDE SEQUENCE [LARGE SCALE GENOMIC DNA]</scope>
    <source>
        <strain evidence="2 3">NIES-3715</strain>
    </source>
</reference>
<name>A0AAD3HA97_9STRA</name>
<feature type="chain" id="PRO_5041982049" description="Protein-tyrosine sulfotransferase" evidence="1">
    <location>
        <begin position="20"/>
        <end position="360"/>
    </location>
</feature>
<dbReference type="EMBL" id="BLLK01000051">
    <property type="protein sequence ID" value="GFH56387.1"/>
    <property type="molecule type" value="Genomic_DNA"/>
</dbReference>
<sequence>MRPIVVLKKTLLCVTLCCAAYFSFEFKGDTFRQRSLANIEIHDSELKPTSGFVVLGMHRSGTSMISGLLVEGFGYKTGGPLLEPASDNEKGFFELSPAVNQNQVFLYDQLQLRDAWNHPNIDSFNHEIAIRSALNGEIDIKNLRNVTEQLNDAKSSPWLLKDPRLCITFQSWLPFLNSKPAVVFTYRNPLSVAKSLNIRDRLPLIHGLRLWIVYNKAAIQNSAHMCRVTTSNNAILQDPFNEVLRISNELTSKCNVPPPPGQLSVETVDSFIDPTLQHNQAVRKLQEESLPQKQVIEVYNDCDIYEYPSWQTDAYWKQLEMDMYLKAMRIHCDLESGVAYNADYVWPNLQEKVKTNIAVE</sequence>
<dbReference type="AlphaFoldDB" id="A0AAD3HA97"/>
<accession>A0AAD3HA97</accession>
<evidence type="ECO:0000313" key="3">
    <source>
        <dbReference type="Proteomes" id="UP001054902"/>
    </source>
</evidence>
<protein>
    <recommendedName>
        <fullName evidence="4">Protein-tyrosine sulfotransferase</fullName>
    </recommendedName>
</protein>
<feature type="signal peptide" evidence="1">
    <location>
        <begin position="1"/>
        <end position="19"/>
    </location>
</feature>
<proteinExistence type="predicted"/>
<evidence type="ECO:0000313" key="2">
    <source>
        <dbReference type="EMBL" id="GFH56387.1"/>
    </source>
</evidence>
<dbReference type="InterPro" id="IPR027417">
    <property type="entry name" value="P-loop_NTPase"/>
</dbReference>